<comment type="caution">
    <text evidence="1">The sequence shown here is derived from an EMBL/GenBank/DDBJ whole genome shotgun (WGS) entry which is preliminary data.</text>
</comment>
<evidence type="ECO:0000313" key="2">
    <source>
        <dbReference type="Proteomes" id="UP000290289"/>
    </source>
</evidence>
<dbReference type="AlphaFoldDB" id="A0A498ICB5"/>
<sequence>MISLTPVTRDPRPTTSFRVSSLNPQIPSFASVSLSESMETGESGECRCGLLEKLELLGKLGLLNWKWQVEVQRKVLCCLIGRLSVELELEDLEDFVCARHEVMKP</sequence>
<accession>A0A498ICB5</accession>
<keyword evidence="2" id="KW-1185">Reference proteome</keyword>
<gene>
    <name evidence="1" type="ORF">DVH24_004784</name>
</gene>
<dbReference type="EMBL" id="RDQH01000338">
    <property type="protein sequence ID" value="RXH80870.1"/>
    <property type="molecule type" value="Genomic_DNA"/>
</dbReference>
<proteinExistence type="predicted"/>
<evidence type="ECO:0000313" key="1">
    <source>
        <dbReference type="EMBL" id="RXH80870.1"/>
    </source>
</evidence>
<protein>
    <submittedName>
        <fullName evidence="1">Uncharacterized protein</fullName>
    </submittedName>
</protein>
<name>A0A498ICB5_MALDO</name>
<dbReference type="Proteomes" id="UP000290289">
    <property type="component" value="Chromosome 12"/>
</dbReference>
<organism evidence="1 2">
    <name type="scientific">Malus domestica</name>
    <name type="common">Apple</name>
    <name type="synonym">Pyrus malus</name>
    <dbReference type="NCBI Taxonomy" id="3750"/>
    <lineage>
        <taxon>Eukaryota</taxon>
        <taxon>Viridiplantae</taxon>
        <taxon>Streptophyta</taxon>
        <taxon>Embryophyta</taxon>
        <taxon>Tracheophyta</taxon>
        <taxon>Spermatophyta</taxon>
        <taxon>Magnoliopsida</taxon>
        <taxon>eudicotyledons</taxon>
        <taxon>Gunneridae</taxon>
        <taxon>Pentapetalae</taxon>
        <taxon>rosids</taxon>
        <taxon>fabids</taxon>
        <taxon>Rosales</taxon>
        <taxon>Rosaceae</taxon>
        <taxon>Amygdaloideae</taxon>
        <taxon>Maleae</taxon>
        <taxon>Malus</taxon>
    </lineage>
</organism>
<reference evidence="1 2" key="1">
    <citation type="submission" date="2018-10" db="EMBL/GenBank/DDBJ databases">
        <title>A high-quality apple genome assembly.</title>
        <authorList>
            <person name="Hu J."/>
        </authorList>
    </citation>
    <scope>NUCLEOTIDE SEQUENCE [LARGE SCALE GENOMIC DNA]</scope>
    <source>
        <strain evidence="2">cv. HFTH1</strain>
        <tissue evidence="1">Young leaf</tissue>
    </source>
</reference>